<gene>
    <name evidence="2" type="ORF">ACFOEK_08515</name>
</gene>
<dbReference type="RefSeq" id="WP_386719149.1">
    <property type="nucleotide sequence ID" value="NZ_JBHRSZ010000004.1"/>
</dbReference>
<dbReference type="Proteomes" id="UP001595476">
    <property type="component" value="Unassembled WGS sequence"/>
</dbReference>
<feature type="compositionally biased region" description="Low complexity" evidence="1">
    <location>
        <begin position="126"/>
        <end position="149"/>
    </location>
</feature>
<dbReference type="EMBL" id="JBHRSZ010000004">
    <property type="protein sequence ID" value="MFC3151068.1"/>
    <property type="molecule type" value="Genomic_DNA"/>
</dbReference>
<feature type="region of interest" description="Disordered" evidence="1">
    <location>
        <begin position="115"/>
        <end position="151"/>
    </location>
</feature>
<evidence type="ECO:0000313" key="3">
    <source>
        <dbReference type="Proteomes" id="UP001595476"/>
    </source>
</evidence>
<keyword evidence="3" id="KW-1185">Reference proteome</keyword>
<evidence type="ECO:0000313" key="2">
    <source>
        <dbReference type="EMBL" id="MFC3151068.1"/>
    </source>
</evidence>
<organism evidence="2 3">
    <name type="scientific">Litoribrevibacter euphylliae</name>
    <dbReference type="NCBI Taxonomy" id="1834034"/>
    <lineage>
        <taxon>Bacteria</taxon>
        <taxon>Pseudomonadati</taxon>
        <taxon>Pseudomonadota</taxon>
        <taxon>Gammaproteobacteria</taxon>
        <taxon>Oceanospirillales</taxon>
        <taxon>Oceanospirillaceae</taxon>
        <taxon>Litoribrevibacter</taxon>
    </lineage>
</organism>
<reference evidence="3" key="1">
    <citation type="journal article" date="2019" name="Int. J. Syst. Evol. Microbiol.">
        <title>The Global Catalogue of Microorganisms (GCM) 10K type strain sequencing project: providing services to taxonomists for standard genome sequencing and annotation.</title>
        <authorList>
            <consortium name="The Broad Institute Genomics Platform"/>
            <consortium name="The Broad Institute Genome Sequencing Center for Infectious Disease"/>
            <person name="Wu L."/>
            <person name="Ma J."/>
        </authorList>
    </citation>
    <scope>NUCLEOTIDE SEQUENCE [LARGE SCALE GENOMIC DNA]</scope>
    <source>
        <strain evidence="3">KCTC 52438</strain>
    </source>
</reference>
<proteinExistence type="predicted"/>
<protein>
    <submittedName>
        <fullName evidence="2">Uncharacterized protein</fullName>
    </submittedName>
</protein>
<sequence length="449" mass="50353">MHDVMGNHYLFCNQCDAPIDQWNNNLRYVKDSFFARHFLFELVTPFSSNSLFRELYQYVRPYDHQLRFKSDDVVMEDLIHMLGSEELQVWLLFNEHFDNLPDHIYEAQPMAGSEANSSLAGNKSARASSPRSNQGSSGSGQPAAASNSAKASVHESGSAAAAGVTGASSKAVLPSNLVEAKVILEQRRKQIAATGYQPKYSDKELEHMAQHGDVGAERFQVRFMETNYLSSPKEPTEHLSGAMGRVMKGETGEGAKYWSTSLDQLEDADTDPQLICEKLGLTYDQKADYCLVIVDTQKAVPMTGVKSVSATFENVSEFANTELPEDFPKSFTDETMTPKFQEKYAQHYKAADQQEYFEDEWSSKSFDRYLNSTDLSKADKKLMKQRFDMHGTIGNNEDYLGNGLTKNNNPSVDQKYGVVETLNFERQKINLAQLDQANAISIIPSLRPV</sequence>
<accession>A0ABV7HAX1</accession>
<comment type="caution">
    <text evidence="2">The sequence shown here is derived from an EMBL/GenBank/DDBJ whole genome shotgun (WGS) entry which is preliminary data.</text>
</comment>
<evidence type="ECO:0000256" key="1">
    <source>
        <dbReference type="SAM" id="MobiDB-lite"/>
    </source>
</evidence>
<name>A0ABV7HAX1_9GAMM</name>